<dbReference type="EMBL" id="JACCKB010000010">
    <property type="protein sequence ID" value="NYZ66089.1"/>
    <property type="molecule type" value="Genomic_DNA"/>
</dbReference>
<dbReference type="PROSITE" id="PS50110">
    <property type="entry name" value="RESPONSE_REGULATORY"/>
    <property type="match status" value="1"/>
</dbReference>
<dbReference type="GO" id="GO:0043709">
    <property type="term" value="P:cell adhesion involved in single-species biofilm formation"/>
    <property type="evidence" value="ECO:0007669"/>
    <property type="project" value="TreeGrafter"/>
</dbReference>
<feature type="modified residue" description="4-aspartylphosphate" evidence="4">
    <location>
        <position position="51"/>
    </location>
</feature>
<evidence type="ECO:0000256" key="4">
    <source>
        <dbReference type="PROSITE-ProRule" id="PRU00169"/>
    </source>
</evidence>
<evidence type="ECO:0000256" key="2">
    <source>
        <dbReference type="ARBA" id="ARBA00012528"/>
    </source>
</evidence>
<dbReference type="Gene3D" id="3.40.50.2300">
    <property type="match status" value="1"/>
</dbReference>
<dbReference type="AlphaFoldDB" id="A0A853I0G2"/>
<dbReference type="CDD" id="cd17546">
    <property type="entry name" value="REC_hyHK_CKI1_RcsC-like"/>
    <property type="match status" value="1"/>
</dbReference>
<dbReference type="SUPFAM" id="SSF52172">
    <property type="entry name" value="CheY-like"/>
    <property type="match status" value="1"/>
</dbReference>
<dbReference type="FunFam" id="3.30.70.270:FF:000001">
    <property type="entry name" value="Diguanylate cyclase domain protein"/>
    <property type="match status" value="1"/>
</dbReference>
<dbReference type="GO" id="GO:0005886">
    <property type="term" value="C:plasma membrane"/>
    <property type="evidence" value="ECO:0007669"/>
    <property type="project" value="TreeGrafter"/>
</dbReference>
<dbReference type="PANTHER" id="PTHR45138">
    <property type="entry name" value="REGULATORY COMPONENTS OF SENSORY TRANSDUCTION SYSTEM"/>
    <property type="match status" value="1"/>
</dbReference>
<proteinExistence type="predicted"/>
<comment type="caution">
    <text evidence="7">The sequence shown here is derived from an EMBL/GenBank/DDBJ whole genome shotgun (WGS) entry which is preliminary data.</text>
</comment>
<keyword evidence="8" id="KW-1185">Reference proteome</keyword>
<organism evidence="7 8">
    <name type="scientific">Spartinivicinus marinus</name>
    <dbReference type="NCBI Taxonomy" id="2994442"/>
    <lineage>
        <taxon>Bacteria</taxon>
        <taxon>Pseudomonadati</taxon>
        <taxon>Pseudomonadota</taxon>
        <taxon>Gammaproteobacteria</taxon>
        <taxon>Oceanospirillales</taxon>
        <taxon>Zooshikellaceae</taxon>
        <taxon>Spartinivicinus</taxon>
    </lineage>
</organism>
<dbReference type="InterPro" id="IPR011006">
    <property type="entry name" value="CheY-like_superfamily"/>
</dbReference>
<dbReference type="Gene3D" id="3.30.70.270">
    <property type="match status" value="1"/>
</dbReference>
<dbReference type="EC" id="2.7.7.65" evidence="2"/>
<dbReference type="InterPro" id="IPR001789">
    <property type="entry name" value="Sig_transdc_resp-reg_receiver"/>
</dbReference>
<dbReference type="InterPro" id="IPR050469">
    <property type="entry name" value="Diguanylate_Cyclase"/>
</dbReference>
<dbReference type="SMART" id="SM00267">
    <property type="entry name" value="GGDEF"/>
    <property type="match status" value="1"/>
</dbReference>
<evidence type="ECO:0000313" key="7">
    <source>
        <dbReference type="EMBL" id="NYZ66089.1"/>
    </source>
</evidence>
<evidence type="ECO:0000259" key="5">
    <source>
        <dbReference type="PROSITE" id="PS50110"/>
    </source>
</evidence>
<evidence type="ECO:0000259" key="6">
    <source>
        <dbReference type="PROSITE" id="PS50887"/>
    </source>
</evidence>
<name>A0A853I0G2_9GAMM</name>
<protein>
    <recommendedName>
        <fullName evidence="2">diguanylate cyclase</fullName>
        <ecNumber evidence="2">2.7.7.65</ecNumber>
    </recommendedName>
</protein>
<feature type="domain" description="Response regulatory" evidence="5">
    <location>
        <begin position="2"/>
        <end position="117"/>
    </location>
</feature>
<comment type="cofactor">
    <cofactor evidence="1">
        <name>Mg(2+)</name>
        <dbReference type="ChEBI" id="CHEBI:18420"/>
    </cofactor>
</comment>
<dbReference type="PROSITE" id="PS50887">
    <property type="entry name" value="GGDEF"/>
    <property type="match status" value="1"/>
</dbReference>
<dbReference type="SUPFAM" id="SSF55073">
    <property type="entry name" value="Nucleotide cyclase"/>
    <property type="match status" value="1"/>
</dbReference>
<evidence type="ECO:0000256" key="3">
    <source>
        <dbReference type="ARBA" id="ARBA00034247"/>
    </source>
</evidence>
<dbReference type="SMART" id="SM00448">
    <property type="entry name" value="REC"/>
    <property type="match status" value="1"/>
</dbReference>
<comment type="catalytic activity">
    <reaction evidence="3">
        <text>2 GTP = 3',3'-c-di-GMP + 2 diphosphate</text>
        <dbReference type="Rhea" id="RHEA:24898"/>
        <dbReference type="ChEBI" id="CHEBI:33019"/>
        <dbReference type="ChEBI" id="CHEBI:37565"/>
        <dbReference type="ChEBI" id="CHEBI:58805"/>
        <dbReference type="EC" id="2.7.7.65"/>
    </reaction>
</comment>
<gene>
    <name evidence="7" type="ORF">H0A36_08695</name>
</gene>
<feature type="domain" description="GGDEF" evidence="6">
    <location>
        <begin position="167"/>
        <end position="305"/>
    </location>
</feature>
<dbReference type="InterPro" id="IPR043128">
    <property type="entry name" value="Rev_trsase/Diguanyl_cyclase"/>
</dbReference>
<dbReference type="CDD" id="cd01949">
    <property type="entry name" value="GGDEF"/>
    <property type="match status" value="1"/>
</dbReference>
<dbReference type="InterPro" id="IPR029787">
    <property type="entry name" value="Nucleotide_cyclase"/>
</dbReference>
<dbReference type="PANTHER" id="PTHR45138:SF9">
    <property type="entry name" value="DIGUANYLATE CYCLASE DGCM-RELATED"/>
    <property type="match status" value="1"/>
</dbReference>
<dbReference type="InterPro" id="IPR000160">
    <property type="entry name" value="GGDEF_dom"/>
</dbReference>
<dbReference type="GO" id="GO:0000160">
    <property type="term" value="P:phosphorelay signal transduction system"/>
    <property type="evidence" value="ECO:0007669"/>
    <property type="project" value="InterPro"/>
</dbReference>
<keyword evidence="4" id="KW-0597">Phosphoprotein</keyword>
<dbReference type="GO" id="GO:0052621">
    <property type="term" value="F:diguanylate cyclase activity"/>
    <property type="evidence" value="ECO:0007669"/>
    <property type="project" value="UniProtKB-EC"/>
</dbReference>
<reference evidence="7 8" key="1">
    <citation type="submission" date="2020-07" db="EMBL/GenBank/DDBJ databases">
        <title>Endozoicomonas sp. nov., isolated from sediment.</title>
        <authorList>
            <person name="Gu T."/>
        </authorList>
    </citation>
    <scope>NUCLEOTIDE SEQUENCE [LARGE SCALE GENOMIC DNA]</scope>
    <source>
        <strain evidence="7 8">SM1973</strain>
    </source>
</reference>
<dbReference type="RefSeq" id="WP_180568121.1">
    <property type="nucleotide sequence ID" value="NZ_JACCKB010000010.1"/>
</dbReference>
<evidence type="ECO:0000313" key="8">
    <source>
        <dbReference type="Proteomes" id="UP000569732"/>
    </source>
</evidence>
<dbReference type="Pfam" id="PF00990">
    <property type="entry name" value="GGDEF"/>
    <property type="match status" value="1"/>
</dbReference>
<dbReference type="Proteomes" id="UP000569732">
    <property type="component" value="Unassembled WGS sequence"/>
</dbReference>
<dbReference type="GO" id="GO:1902201">
    <property type="term" value="P:negative regulation of bacterial-type flagellum-dependent cell motility"/>
    <property type="evidence" value="ECO:0007669"/>
    <property type="project" value="TreeGrafter"/>
</dbReference>
<sequence>MNILIAEDTPSIRLLLAKVVSKAGHIPYLAENGCQVLEFMQCTAIDMVLMDINMPKMGGLETTRRIREEYDSWLPIIFITASTDDDEYAEALTIGGDGILVKPIKPALVSAQVKAMERIVRSQQELNKINAKLEAMSKQDVLTGVANRSGLYEAVQRELKRSKRRKSPLCLMMIDVDYFKQYNDTYGHLAGDECLQQVAQTVKHQLKRSVDMIARFGGEEFVVLLPDTNLEGGRQIGENLLNAIRQVKIPHEGSPIAEFLTVSAGLVANECAIQDYQLNDLLDQADAALYKAKAKGRNCLVSMADKLNSKSPTTQAGF</sequence>
<dbReference type="Pfam" id="PF00072">
    <property type="entry name" value="Response_reg"/>
    <property type="match status" value="1"/>
</dbReference>
<accession>A0A853I0G2</accession>
<dbReference type="NCBIfam" id="TIGR00254">
    <property type="entry name" value="GGDEF"/>
    <property type="match status" value="1"/>
</dbReference>
<evidence type="ECO:0000256" key="1">
    <source>
        <dbReference type="ARBA" id="ARBA00001946"/>
    </source>
</evidence>